<feature type="compositionally biased region" description="Polar residues" evidence="4">
    <location>
        <begin position="57"/>
        <end position="68"/>
    </location>
</feature>
<dbReference type="SMART" id="SM00320">
    <property type="entry name" value="WD40"/>
    <property type="match status" value="7"/>
</dbReference>
<dbReference type="InterPro" id="IPR051350">
    <property type="entry name" value="WD_repeat-ST_regulator"/>
</dbReference>
<accession>A0A6A5QVE1</accession>
<dbReference type="Pfam" id="PF23627">
    <property type="entry name" value="LisH_WDR26"/>
    <property type="match status" value="1"/>
</dbReference>
<feature type="compositionally biased region" description="Pro residues" evidence="4">
    <location>
        <begin position="1"/>
        <end position="10"/>
    </location>
</feature>
<proteinExistence type="predicted"/>
<organism evidence="5 6">
    <name type="scientific">Ampelomyces quisqualis</name>
    <name type="common">Powdery mildew agent</name>
    <dbReference type="NCBI Taxonomy" id="50730"/>
    <lineage>
        <taxon>Eukaryota</taxon>
        <taxon>Fungi</taxon>
        <taxon>Dikarya</taxon>
        <taxon>Ascomycota</taxon>
        <taxon>Pezizomycotina</taxon>
        <taxon>Dothideomycetes</taxon>
        <taxon>Pleosporomycetidae</taxon>
        <taxon>Pleosporales</taxon>
        <taxon>Pleosporineae</taxon>
        <taxon>Phaeosphaeriaceae</taxon>
        <taxon>Ampelomyces</taxon>
    </lineage>
</organism>
<keyword evidence="2" id="KW-0677">Repeat</keyword>
<evidence type="ECO:0000313" key="6">
    <source>
        <dbReference type="Proteomes" id="UP000800096"/>
    </source>
</evidence>
<feature type="repeat" description="WD" evidence="3">
    <location>
        <begin position="690"/>
        <end position="723"/>
    </location>
</feature>
<dbReference type="OrthoDB" id="972532at2759"/>
<dbReference type="Proteomes" id="UP000800096">
    <property type="component" value="Unassembled WGS sequence"/>
</dbReference>
<feature type="repeat" description="WD" evidence="3">
    <location>
        <begin position="431"/>
        <end position="472"/>
    </location>
</feature>
<dbReference type="PANTHER" id="PTHR22838:SF0">
    <property type="entry name" value="WD REPEAT-CONTAINING PROTEIN 26"/>
    <property type="match status" value="1"/>
</dbReference>
<evidence type="ECO:0000256" key="1">
    <source>
        <dbReference type="ARBA" id="ARBA00022574"/>
    </source>
</evidence>
<keyword evidence="1 3" id="KW-0853">WD repeat</keyword>
<evidence type="ECO:0000256" key="2">
    <source>
        <dbReference type="ARBA" id="ARBA00022737"/>
    </source>
</evidence>
<dbReference type="PANTHER" id="PTHR22838">
    <property type="entry name" value="WD REPEAT PROTEIN 26-RELATED"/>
    <property type="match status" value="1"/>
</dbReference>
<dbReference type="InterPro" id="IPR036322">
    <property type="entry name" value="WD40_repeat_dom_sf"/>
</dbReference>
<evidence type="ECO:0000313" key="5">
    <source>
        <dbReference type="EMBL" id="KAF1918790.1"/>
    </source>
</evidence>
<feature type="compositionally biased region" description="Pro residues" evidence="4">
    <location>
        <begin position="35"/>
        <end position="50"/>
    </location>
</feature>
<evidence type="ECO:0000256" key="3">
    <source>
        <dbReference type="PROSITE-ProRule" id="PRU00221"/>
    </source>
</evidence>
<dbReference type="PROSITE" id="PS50294">
    <property type="entry name" value="WD_REPEATS_REGION"/>
    <property type="match status" value="2"/>
</dbReference>
<dbReference type="CDD" id="cd00200">
    <property type="entry name" value="WD40"/>
    <property type="match status" value="1"/>
</dbReference>
<dbReference type="GO" id="GO:0034657">
    <property type="term" value="C:GID complex"/>
    <property type="evidence" value="ECO:0007669"/>
    <property type="project" value="TreeGrafter"/>
</dbReference>
<dbReference type="PROSITE" id="PS50896">
    <property type="entry name" value="LISH"/>
    <property type="match status" value="1"/>
</dbReference>
<evidence type="ECO:0000256" key="4">
    <source>
        <dbReference type="SAM" id="MobiDB-lite"/>
    </source>
</evidence>
<dbReference type="InterPro" id="IPR001680">
    <property type="entry name" value="WD40_rpt"/>
</dbReference>
<dbReference type="InterPro" id="IPR015943">
    <property type="entry name" value="WD40/YVTN_repeat-like_dom_sf"/>
</dbReference>
<feature type="compositionally biased region" description="Polar residues" evidence="4">
    <location>
        <begin position="128"/>
        <end position="143"/>
    </location>
</feature>
<gene>
    <name evidence="5" type="ORF">BDU57DRAFT_585147</name>
</gene>
<feature type="region of interest" description="Disordered" evidence="4">
    <location>
        <begin position="1"/>
        <end position="190"/>
    </location>
</feature>
<dbReference type="InterPro" id="IPR006594">
    <property type="entry name" value="LisH"/>
</dbReference>
<dbReference type="GO" id="GO:0043161">
    <property type="term" value="P:proteasome-mediated ubiquitin-dependent protein catabolic process"/>
    <property type="evidence" value="ECO:0007669"/>
    <property type="project" value="TreeGrafter"/>
</dbReference>
<dbReference type="PROSITE" id="PS50082">
    <property type="entry name" value="WD_REPEATS_2"/>
    <property type="match status" value="2"/>
</dbReference>
<dbReference type="Gene3D" id="2.130.10.10">
    <property type="entry name" value="YVTN repeat-like/Quinoprotein amine dehydrogenase"/>
    <property type="match status" value="2"/>
</dbReference>
<reference evidence="5" key="1">
    <citation type="journal article" date="2020" name="Stud. Mycol.">
        <title>101 Dothideomycetes genomes: a test case for predicting lifestyles and emergence of pathogens.</title>
        <authorList>
            <person name="Haridas S."/>
            <person name="Albert R."/>
            <person name="Binder M."/>
            <person name="Bloem J."/>
            <person name="Labutti K."/>
            <person name="Salamov A."/>
            <person name="Andreopoulos B."/>
            <person name="Baker S."/>
            <person name="Barry K."/>
            <person name="Bills G."/>
            <person name="Bluhm B."/>
            <person name="Cannon C."/>
            <person name="Castanera R."/>
            <person name="Culley D."/>
            <person name="Daum C."/>
            <person name="Ezra D."/>
            <person name="Gonzalez J."/>
            <person name="Henrissat B."/>
            <person name="Kuo A."/>
            <person name="Liang C."/>
            <person name="Lipzen A."/>
            <person name="Lutzoni F."/>
            <person name="Magnuson J."/>
            <person name="Mondo S."/>
            <person name="Nolan M."/>
            <person name="Ohm R."/>
            <person name="Pangilinan J."/>
            <person name="Park H.-J."/>
            <person name="Ramirez L."/>
            <person name="Alfaro M."/>
            <person name="Sun H."/>
            <person name="Tritt A."/>
            <person name="Yoshinaga Y."/>
            <person name="Zwiers L.-H."/>
            <person name="Turgeon B."/>
            <person name="Goodwin S."/>
            <person name="Spatafora J."/>
            <person name="Crous P."/>
            <person name="Grigoriev I."/>
        </authorList>
    </citation>
    <scope>NUCLEOTIDE SEQUENCE</scope>
    <source>
        <strain evidence="5">HMLAC05119</strain>
    </source>
</reference>
<sequence length="738" mass="81533">MPFHPHPVAPYPRHLAAGTWRPTEVLANETNTTPPIAPADPSPPTSPASPSPASSAHQSNPEATSTPSERPPAAAPTTPSDLTRAAKRRHSLSESDEGEQHTRSPRRSTRHLAKRRRKTHGTMRLDNNDSSQRSPSPSQNYTNGSSRSSGLRSPRAKTSNGDGHARTESNGSYTNGGPVANGNALSPTFHGHDREEVTRILIQSLTDLGYHGAATTLCKESGFQLEGPTVASFRNSVMNGDWIEAEELLFGTDVYEGGGVGLDSSYGNSWAKSRSRPNSQHAGGLTLAEGANRNKMLFWMKEQKYLELLERRDLGKALAVLRQELTPLHQDVARLHALSSLMMCQSAEDLRAQANWDGSRGESRTRLLSELSKSISPSVMIPEHRLSVLLDEIKDNWISNCLYHNTAASPSLYLDHNCERDDFPTRTVLELETHRDEVWFVQYSNDGTMLASASKDMTVRIYNTRTYRVLYDLDGHTGSGVTHLAWSPDDTKIITCCSQPENSARIWDVQTGECLVRIQDFTYPCTTAAWAPSGEHVVIGSQDDKTGCGVWDIRGNQVHNFCDDGSKIRANDLAISPDGQRLVIVSETSITVFDFESYEKICEWKSDEAKLTSVTISKDSQHMLISMNPDKIKLMEIDTGEAIRDYEGHSQKHFIIRSAFGGADENFIISGSEDSKIHIWRSNGMHIETLDAHIGCVNSVAWHPKDPTVFASAGDDHRIRIWKPANLTSSRPSNGYGR</sequence>
<dbReference type="SUPFAM" id="SSF50978">
    <property type="entry name" value="WD40 repeat-like"/>
    <property type="match status" value="1"/>
</dbReference>
<protein>
    <submittedName>
        <fullName evidence="5">WD40-repeat-containing domain protein</fullName>
    </submittedName>
</protein>
<dbReference type="AlphaFoldDB" id="A0A6A5QVE1"/>
<keyword evidence="6" id="KW-1185">Reference proteome</keyword>
<name>A0A6A5QVE1_AMPQU</name>
<dbReference type="Pfam" id="PF00400">
    <property type="entry name" value="WD40"/>
    <property type="match status" value="4"/>
</dbReference>
<feature type="compositionally biased region" description="Low complexity" evidence="4">
    <location>
        <begin position="144"/>
        <end position="153"/>
    </location>
</feature>
<dbReference type="EMBL" id="ML979133">
    <property type="protein sequence ID" value="KAF1918790.1"/>
    <property type="molecule type" value="Genomic_DNA"/>
</dbReference>
<feature type="compositionally biased region" description="Basic residues" evidence="4">
    <location>
        <begin position="103"/>
        <end position="121"/>
    </location>
</feature>